<protein>
    <submittedName>
        <fullName evidence="2">ATP/GTP-binding protein</fullName>
    </submittedName>
</protein>
<evidence type="ECO:0000259" key="1">
    <source>
        <dbReference type="Pfam" id="PF13521"/>
    </source>
</evidence>
<gene>
    <name evidence="2" type="ORF">CJO77_24005</name>
</gene>
<accession>A0AAD0SCJ8</accession>
<keyword evidence="2" id="KW-0614">Plasmid</keyword>
<proteinExistence type="predicted"/>
<dbReference type="EMBL" id="CP022760">
    <property type="protein sequence ID" value="AXV84525.1"/>
    <property type="molecule type" value="Genomic_DNA"/>
</dbReference>
<dbReference type="InterPro" id="IPR027417">
    <property type="entry name" value="P-loop_NTPase"/>
</dbReference>
<feature type="domain" description="NadR/Ttd14 AAA" evidence="1">
    <location>
        <begin position="2"/>
        <end position="193"/>
    </location>
</feature>
<organism evidence="2 3">
    <name type="scientific">Ralstonia solanacearum</name>
    <name type="common">Pseudomonas solanacearum</name>
    <dbReference type="NCBI Taxonomy" id="305"/>
    <lineage>
        <taxon>Bacteria</taxon>
        <taxon>Pseudomonadati</taxon>
        <taxon>Pseudomonadota</taxon>
        <taxon>Betaproteobacteria</taxon>
        <taxon>Burkholderiales</taxon>
        <taxon>Burkholderiaceae</taxon>
        <taxon>Ralstonia</taxon>
        <taxon>Ralstonia solanacearum species complex</taxon>
    </lineage>
</organism>
<dbReference type="AlphaFoldDB" id="A0AAD0SCJ8"/>
<dbReference type="RefSeq" id="WP_013210603.1">
    <property type="nucleotide sequence ID" value="NZ_CP022760.1"/>
</dbReference>
<name>A0AAD0SCJ8_RALSL</name>
<dbReference type="Gene3D" id="3.40.50.300">
    <property type="entry name" value="P-loop containing nucleotide triphosphate hydrolases"/>
    <property type="match status" value="1"/>
</dbReference>
<evidence type="ECO:0000313" key="2">
    <source>
        <dbReference type="EMBL" id="AXV84525.1"/>
    </source>
</evidence>
<dbReference type="Proteomes" id="UP000261758">
    <property type="component" value="Plasmid unnamed"/>
</dbReference>
<evidence type="ECO:0000313" key="3">
    <source>
        <dbReference type="Proteomes" id="UP000261758"/>
    </source>
</evidence>
<reference evidence="2 3" key="1">
    <citation type="submission" date="2017-08" db="EMBL/GenBank/DDBJ databases">
        <title>Genome sequences of Ralstonia solanacearum Species Complex (RSSC) isolated from Potato bacterial wilts in Korea.</title>
        <authorList>
            <person name="Cho H."/>
            <person name="Song E.-S."/>
            <person name="Lee Y.K."/>
            <person name="Lee S."/>
            <person name="Lee S.-W."/>
            <person name="Jo A."/>
            <person name="Kim J.-G."/>
            <person name="Hwang I."/>
        </authorList>
    </citation>
    <scope>NUCLEOTIDE SEQUENCE [LARGE SCALE GENOMIC DNA]</scope>
    <source>
        <strain evidence="2 3">T98</strain>
        <plasmid evidence="2 3">unnamed</plasmid>
    </source>
</reference>
<dbReference type="InterPro" id="IPR038727">
    <property type="entry name" value="NadR/Ttd14_AAA_dom"/>
</dbReference>
<dbReference type="Pfam" id="PF13521">
    <property type="entry name" value="AAA_28"/>
    <property type="match status" value="1"/>
</dbReference>
<geneLocation type="plasmid" evidence="2 3">
    <name>unnamed</name>
</geneLocation>
<sequence>MRIAVTGTYSSGKTLTSLALGHYLGLPRTQAKMSRQIMPEVVPGKTLEECTSPELIQMVLTRHMERVIHEHDLTPNFVSDGCSLQEWAYGIVRVKYGVNPNSSSHLGPGENVQKTEELAYFEAVMEELGKLFKRHVKKSFDVFIHLHNELPLAKDGHRPVNEHFRSASDELLKESLESLAIPYHVIGGSLEERLEETSRFTGMRAAMPAAEAIVKAQQSYSLLRKPAIV</sequence>